<dbReference type="EMBL" id="UINC01227556">
    <property type="protein sequence ID" value="SVE58491.1"/>
    <property type="molecule type" value="Genomic_DNA"/>
</dbReference>
<evidence type="ECO:0000259" key="1">
    <source>
        <dbReference type="Pfam" id="PF19077"/>
    </source>
</evidence>
<dbReference type="AlphaFoldDB" id="A0A383ENY8"/>
<name>A0A383ENY8_9ZZZZ</name>
<dbReference type="Pfam" id="PF19077">
    <property type="entry name" value="Big_13"/>
    <property type="match status" value="1"/>
</dbReference>
<feature type="non-terminal residue" evidence="2">
    <location>
        <position position="1"/>
    </location>
</feature>
<gene>
    <name evidence="2" type="ORF">METZ01_LOCUS511345</name>
</gene>
<proteinExistence type="predicted"/>
<accession>A0A383ENY8</accession>
<protein>
    <recommendedName>
        <fullName evidence="1">Bacterial Ig-like domain-containing protein</fullName>
    </recommendedName>
</protein>
<evidence type="ECO:0000313" key="2">
    <source>
        <dbReference type="EMBL" id="SVE58491.1"/>
    </source>
</evidence>
<dbReference type="Gene3D" id="2.60.40.10">
    <property type="entry name" value="Immunoglobulins"/>
    <property type="match status" value="2"/>
</dbReference>
<feature type="domain" description="Bacterial Ig-like" evidence="1">
    <location>
        <begin position="54"/>
        <end position="127"/>
    </location>
</feature>
<dbReference type="InterPro" id="IPR013783">
    <property type="entry name" value="Ig-like_fold"/>
</dbReference>
<reference evidence="2" key="1">
    <citation type="submission" date="2018-05" db="EMBL/GenBank/DDBJ databases">
        <authorList>
            <person name="Lanie J.A."/>
            <person name="Ng W.-L."/>
            <person name="Kazmierczak K.M."/>
            <person name="Andrzejewski T.M."/>
            <person name="Davidsen T.M."/>
            <person name="Wayne K.J."/>
            <person name="Tettelin H."/>
            <person name="Glass J.I."/>
            <person name="Rusch D."/>
            <person name="Podicherti R."/>
            <person name="Tsui H.-C.T."/>
            <person name="Winkler M.E."/>
        </authorList>
    </citation>
    <scope>NUCLEOTIDE SEQUENCE</scope>
</reference>
<feature type="non-terminal residue" evidence="2">
    <location>
        <position position="230"/>
    </location>
</feature>
<organism evidence="2">
    <name type="scientific">marine metagenome</name>
    <dbReference type="NCBI Taxonomy" id="408172"/>
    <lineage>
        <taxon>unclassified sequences</taxon>
        <taxon>metagenomes</taxon>
        <taxon>ecological metagenomes</taxon>
    </lineage>
</organism>
<sequence length="230" mass="23199">FSIVVSANLTEGSHDITATATDAANNVSGPSAAHTVVIDTTAPGVPTVTVTSPTTDTTPDFNGTAEEGSTVTILIGGNALGPATADVNGDYTFTPSTPMTVATHAVAVRAADAAGNVGNTSSGISLVIQATSSPGTTITQYPYVPMTILAKLEHKNYTAVAVDTVKAYVGNELRAKGTVQIEAGVPVVALLVSVNATVSGGESLSTVLVETSEGVQYQFVNRTKLVTGSM</sequence>
<dbReference type="InterPro" id="IPR044016">
    <property type="entry name" value="Big_13"/>
</dbReference>